<dbReference type="RefSeq" id="WP_146889777.1">
    <property type="nucleotide sequence ID" value="NZ_BJXB01000033.1"/>
</dbReference>
<proteinExistence type="predicted"/>
<accession>A0A511N986</accession>
<comment type="caution">
    <text evidence="2">The sequence shown here is derived from an EMBL/GenBank/DDBJ whole genome shotgun (WGS) entry which is preliminary data.</text>
</comment>
<organism evidence="2 3">
    <name type="scientific">Deinococcus cellulosilyticus (strain DSM 18568 / NBRC 106333 / KACC 11606 / 5516J-15)</name>
    <dbReference type="NCBI Taxonomy" id="1223518"/>
    <lineage>
        <taxon>Bacteria</taxon>
        <taxon>Thermotogati</taxon>
        <taxon>Deinococcota</taxon>
        <taxon>Deinococci</taxon>
        <taxon>Deinococcales</taxon>
        <taxon>Deinococcaceae</taxon>
        <taxon>Deinococcus</taxon>
    </lineage>
</organism>
<dbReference type="EMBL" id="BJXB01000033">
    <property type="protein sequence ID" value="GEM49360.1"/>
    <property type="molecule type" value="Genomic_DNA"/>
</dbReference>
<keyword evidence="1" id="KW-0812">Transmembrane</keyword>
<evidence type="ECO:0000313" key="3">
    <source>
        <dbReference type="Proteomes" id="UP000321306"/>
    </source>
</evidence>
<dbReference type="AlphaFoldDB" id="A0A511N986"/>
<keyword evidence="1" id="KW-1133">Transmembrane helix</keyword>
<evidence type="ECO:0000313" key="2">
    <source>
        <dbReference type="EMBL" id="GEM49360.1"/>
    </source>
</evidence>
<evidence type="ECO:0000256" key="1">
    <source>
        <dbReference type="SAM" id="Phobius"/>
    </source>
</evidence>
<name>A0A511N986_DEIC1</name>
<keyword evidence="1" id="KW-0472">Membrane</keyword>
<gene>
    <name evidence="2" type="ORF">DC3_49950</name>
</gene>
<feature type="transmembrane region" description="Helical" evidence="1">
    <location>
        <begin position="32"/>
        <end position="51"/>
    </location>
</feature>
<keyword evidence="3" id="KW-1185">Reference proteome</keyword>
<protein>
    <submittedName>
        <fullName evidence="2">Uncharacterized protein</fullName>
    </submittedName>
</protein>
<dbReference type="Proteomes" id="UP000321306">
    <property type="component" value="Unassembled WGS sequence"/>
</dbReference>
<reference evidence="2 3" key="1">
    <citation type="submission" date="2019-07" db="EMBL/GenBank/DDBJ databases">
        <title>Whole genome shotgun sequence of Deinococcus cellulosilyticus NBRC 106333.</title>
        <authorList>
            <person name="Hosoyama A."/>
            <person name="Uohara A."/>
            <person name="Ohji S."/>
            <person name="Ichikawa N."/>
        </authorList>
    </citation>
    <scope>NUCLEOTIDE SEQUENCE [LARGE SCALE GENOMIC DNA]</scope>
    <source>
        <strain evidence="2 3">NBRC 106333</strain>
    </source>
</reference>
<sequence length="64" mass="7345">MTVKSYSPYRALIQPAAYFSSLVRTYPNNGRIFVWFLICSFIPVLCTLASYKKGSGWKAHRLQP</sequence>